<evidence type="ECO:0000313" key="10">
    <source>
        <dbReference type="EMBL" id="KAK1746897.1"/>
    </source>
</evidence>
<accession>A0AAD8YIX3</accession>
<dbReference type="InterPro" id="IPR018227">
    <property type="entry name" value="Amino_acid_transport_2"/>
</dbReference>
<feature type="signal peptide" evidence="9">
    <location>
        <begin position="1"/>
        <end position="19"/>
    </location>
</feature>
<evidence type="ECO:0000256" key="1">
    <source>
        <dbReference type="ARBA" id="ARBA00004429"/>
    </source>
</evidence>
<gene>
    <name evidence="10" type="ORF">QTG54_002241</name>
</gene>
<keyword evidence="4" id="KW-0997">Cell inner membrane</keyword>
<dbReference type="GO" id="GO:0003333">
    <property type="term" value="P:amino acid transmembrane transport"/>
    <property type="evidence" value="ECO:0007669"/>
    <property type="project" value="InterPro"/>
</dbReference>
<keyword evidence="9" id="KW-0732">Signal</keyword>
<evidence type="ECO:0000256" key="3">
    <source>
        <dbReference type="ARBA" id="ARBA00022475"/>
    </source>
</evidence>
<feature type="transmembrane region" description="Helical" evidence="8">
    <location>
        <begin position="63"/>
        <end position="81"/>
    </location>
</feature>
<feature type="transmembrane region" description="Helical" evidence="8">
    <location>
        <begin position="87"/>
        <end position="113"/>
    </location>
</feature>
<evidence type="ECO:0000256" key="7">
    <source>
        <dbReference type="ARBA" id="ARBA00023136"/>
    </source>
</evidence>
<feature type="transmembrane region" description="Helical" evidence="8">
    <location>
        <begin position="287"/>
        <end position="309"/>
    </location>
</feature>
<keyword evidence="6 8" id="KW-1133">Transmembrane helix</keyword>
<sequence length="481" mass="51786">MVSRTKATLLLISIPGSSGFQPSPPCHLTRAPARWKSSSSQLFSSTDESSASQKAKTTVSSQAALIAGTTIGGGFLALPAATAPGGFLPSAVGLVLVWFYLLGCSLSFANAIFMMKDNSRIEVTQKNNTTDEEISIFSLVRECFGSTAGVVTGLLFLLLIKATLVAQLSKVGVLLQSNMLLPYSRGVWTMIFSCIVTAVCLAGKQRHIERINDAMTTIMLVSFSALIALAGRSGWTIDGLKRANYRSLFPSLGSPWVAPIFIQLLLYNEVVPLVSARLGDETKVRRAILYGSSIPLLMCLIWSCVALGIVPYEPILGATIAGSSMYDPLSRLSQRVISKGGSIGKIFLSSVNIMAGSAICTTVFGSILATTQYLDDVIAHSFGGRNDTSWTRIFKHSFAMFPSTMIAALGSSELYYHATSFAGEFPCTFLFGLIPPLCNLRLRWKLRKRSETNQSKEVVTVQLLLALVSVVILAACRLSRS</sequence>
<reference evidence="10" key="1">
    <citation type="submission" date="2023-06" db="EMBL/GenBank/DDBJ databases">
        <title>Survivors Of The Sea: Transcriptome response of Skeletonema marinoi to long-term dormancy.</title>
        <authorList>
            <person name="Pinder M.I.M."/>
            <person name="Kourtchenko O."/>
            <person name="Robertson E.K."/>
            <person name="Larsson T."/>
            <person name="Maumus F."/>
            <person name="Osuna-Cruz C.M."/>
            <person name="Vancaester E."/>
            <person name="Stenow R."/>
            <person name="Vandepoele K."/>
            <person name="Ploug H."/>
            <person name="Bruchert V."/>
            <person name="Godhe A."/>
            <person name="Topel M."/>
        </authorList>
    </citation>
    <scope>NUCLEOTIDE SEQUENCE</scope>
    <source>
        <strain evidence="10">R05AC</strain>
    </source>
</reference>
<evidence type="ECO:0000313" key="11">
    <source>
        <dbReference type="Proteomes" id="UP001224775"/>
    </source>
</evidence>
<feature type="transmembrane region" description="Helical" evidence="8">
    <location>
        <begin position="180"/>
        <end position="202"/>
    </location>
</feature>
<keyword evidence="7 8" id="KW-0472">Membrane</keyword>
<dbReference type="PANTHER" id="PTHR32195">
    <property type="entry name" value="OS07G0662800 PROTEIN"/>
    <property type="match status" value="1"/>
</dbReference>
<comment type="caution">
    <text evidence="10">The sequence shown here is derived from an EMBL/GenBank/DDBJ whole genome shotgun (WGS) entry which is preliminary data.</text>
</comment>
<comment type="subcellular location">
    <subcellularLocation>
        <location evidence="1">Cell inner membrane</location>
        <topology evidence="1">Multi-pass membrane protein</topology>
    </subcellularLocation>
</comment>
<feature type="transmembrane region" description="Helical" evidence="8">
    <location>
        <begin position="458"/>
        <end position="480"/>
    </location>
</feature>
<dbReference type="AlphaFoldDB" id="A0AAD8YIX3"/>
<proteinExistence type="predicted"/>
<feature type="transmembrane region" description="Helical" evidence="8">
    <location>
        <begin position="255"/>
        <end position="275"/>
    </location>
</feature>
<dbReference type="GO" id="GO:0005886">
    <property type="term" value="C:plasma membrane"/>
    <property type="evidence" value="ECO:0007669"/>
    <property type="project" value="UniProtKB-SubCell"/>
</dbReference>
<protein>
    <submittedName>
        <fullName evidence="10">Tryptophan/tyrosine permease family protein</fullName>
    </submittedName>
</protein>
<organism evidence="10 11">
    <name type="scientific">Skeletonema marinoi</name>
    <dbReference type="NCBI Taxonomy" id="267567"/>
    <lineage>
        <taxon>Eukaryota</taxon>
        <taxon>Sar</taxon>
        <taxon>Stramenopiles</taxon>
        <taxon>Ochrophyta</taxon>
        <taxon>Bacillariophyta</taxon>
        <taxon>Coscinodiscophyceae</taxon>
        <taxon>Thalassiosirophycidae</taxon>
        <taxon>Thalassiosirales</taxon>
        <taxon>Skeletonemataceae</taxon>
        <taxon>Skeletonema</taxon>
        <taxon>Skeletonema marinoi-dohrnii complex</taxon>
    </lineage>
</organism>
<name>A0AAD8YIX3_9STRA</name>
<evidence type="ECO:0000256" key="4">
    <source>
        <dbReference type="ARBA" id="ARBA00022519"/>
    </source>
</evidence>
<evidence type="ECO:0000256" key="8">
    <source>
        <dbReference type="SAM" id="Phobius"/>
    </source>
</evidence>
<keyword evidence="11" id="KW-1185">Reference proteome</keyword>
<evidence type="ECO:0000256" key="2">
    <source>
        <dbReference type="ARBA" id="ARBA00022448"/>
    </source>
</evidence>
<dbReference type="Pfam" id="PF03222">
    <property type="entry name" value="Trp_Tyr_perm"/>
    <property type="match status" value="1"/>
</dbReference>
<dbReference type="EMBL" id="JATAAI010000003">
    <property type="protein sequence ID" value="KAK1746897.1"/>
    <property type="molecule type" value="Genomic_DNA"/>
</dbReference>
<evidence type="ECO:0000256" key="9">
    <source>
        <dbReference type="SAM" id="SignalP"/>
    </source>
</evidence>
<keyword evidence="5 8" id="KW-0812">Transmembrane</keyword>
<evidence type="ECO:0000256" key="5">
    <source>
        <dbReference type="ARBA" id="ARBA00022692"/>
    </source>
</evidence>
<feature type="chain" id="PRO_5041961620" evidence="9">
    <location>
        <begin position="20"/>
        <end position="481"/>
    </location>
</feature>
<evidence type="ECO:0000256" key="6">
    <source>
        <dbReference type="ARBA" id="ARBA00022989"/>
    </source>
</evidence>
<feature type="transmembrane region" description="Helical" evidence="8">
    <location>
        <begin position="346"/>
        <end position="369"/>
    </location>
</feature>
<feature type="transmembrane region" description="Helical" evidence="8">
    <location>
        <begin position="134"/>
        <end position="160"/>
    </location>
</feature>
<dbReference type="Proteomes" id="UP001224775">
    <property type="component" value="Unassembled WGS sequence"/>
</dbReference>
<keyword evidence="3" id="KW-1003">Cell membrane</keyword>
<dbReference type="PANTHER" id="PTHR32195:SF26">
    <property type="entry name" value="TRYPTOPHAN OR TYROSINE TRANSPORTER PROTEIN"/>
    <property type="match status" value="1"/>
</dbReference>
<feature type="transmembrane region" description="Helical" evidence="8">
    <location>
        <begin position="214"/>
        <end position="235"/>
    </location>
</feature>
<keyword evidence="2" id="KW-0813">Transport</keyword>